<dbReference type="CDD" id="cd08390">
    <property type="entry name" value="C2A_Synaptotagmin-15-17"/>
    <property type="match status" value="1"/>
</dbReference>
<feature type="domain" description="C2" evidence="4">
    <location>
        <begin position="162"/>
        <end position="285"/>
    </location>
</feature>
<protein>
    <submittedName>
        <fullName evidence="5">Synaptotagmin-15</fullName>
    </submittedName>
</protein>
<keyword evidence="3" id="KW-0472">Membrane</keyword>
<reference evidence="6" key="1">
    <citation type="journal article" date="2017" name="bioRxiv">
        <title>Comparative analysis of the genomes of Stylophora pistillata and Acropora digitifera provides evidence for extensive differences between species of corals.</title>
        <authorList>
            <person name="Voolstra C.R."/>
            <person name="Li Y."/>
            <person name="Liew Y.J."/>
            <person name="Baumgarten S."/>
            <person name="Zoccola D."/>
            <person name="Flot J.-F."/>
            <person name="Tambutte S."/>
            <person name="Allemand D."/>
            <person name="Aranda M."/>
        </authorList>
    </citation>
    <scope>NUCLEOTIDE SEQUENCE [LARGE SCALE GENOMIC DNA]</scope>
</reference>
<keyword evidence="1" id="KW-0677">Repeat</keyword>
<keyword evidence="6" id="KW-1185">Reference proteome</keyword>
<dbReference type="SUPFAM" id="SSF49562">
    <property type="entry name" value="C2 domain (Calcium/lipid-binding domain, CaLB)"/>
    <property type="match status" value="2"/>
</dbReference>
<dbReference type="GO" id="GO:0005509">
    <property type="term" value="F:calcium ion binding"/>
    <property type="evidence" value="ECO:0007669"/>
    <property type="project" value="TreeGrafter"/>
</dbReference>
<dbReference type="Pfam" id="PF00168">
    <property type="entry name" value="C2"/>
    <property type="match status" value="2"/>
</dbReference>
<dbReference type="GO" id="GO:0048791">
    <property type="term" value="P:calcium ion-regulated exocytosis of neurotransmitter"/>
    <property type="evidence" value="ECO:0007669"/>
    <property type="project" value="TreeGrafter"/>
</dbReference>
<feature type="region of interest" description="Disordered" evidence="2">
    <location>
        <begin position="740"/>
        <end position="917"/>
    </location>
</feature>
<dbReference type="OrthoDB" id="10259057at2759"/>
<dbReference type="InterPro" id="IPR000008">
    <property type="entry name" value="C2_dom"/>
</dbReference>
<name>A0A2B4RXM2_STYPI</name>
<organism evidence="5 6">
    <name type="scientific">Stylophora pistillata</name>
    <name type="common">Smooth cauliflower coral</name>
    <dbReference type="NCBI Taxonomy" id="50429"/>
    <lineage>
        <taxon>Eukaryota</taxon>
        <taxon>Metazoa</taxon>
        <taxon>Cnidaria</taxon>
        <taxon>Anthozoa</taxon>
        <taxon>Hexacorallia</taxon>
        <taxon>Scleractinia</taxon>
        <taxon>Astrocoeniina</taxon>
        <taxon>Pocilloporidae</taxon>
        <taxon>Stylophora</taxon>
    </lineage>
</organism>
<dbReference type="STRING" id="50429.A0A2B4RXM2"/>
<dbReference type="SMART" id="SM00239">
    <property type="entry name" value="C2"/>
    <property type="match status" value="2"/>
</dbReference>
<evidence type="ECO:0000256" key="1">
    <source>
        <dbReference type="ARBA" id="ARBA00022737"/>
    </source>
</evidence>
<evidence type="ECO:0000313" key="5">
    <source>
        <dbReference type="EMBL" id="PFX20992.1"/>
    </source>
</evidence>
<dbReference type="PROSITE" id="PS50004">
    <property type="entry name" value="C2"/>
    <property type="match status" value="2"/>
</dbReference>
<comment type="caution">
    <text evidence="5">The sequence shown here is derived from an EMBL/GenBank/DDBJ whole genome shotgun (WGS) entry which is preliminary data.</text>
</comment>
<evidence type="ECO:0000259" key="4">
    <source>
        <dbReference type="PROSITE" id="PS50004"/>
    </source>
</evidence>
<feature type="region of interest" description="Disordered" evidence="2">
    <location>
        <begin position="506"/>
        <end position="536"/>
    </location>
</feature>
<accession>A0A2B4RXM2</accession>
<dbReference type="GO" id="GO:0030276">
    <property type="term" value="F:clathrin binding"/>
    <property type="evidence" value="ECO:0007669"/>
    <property type="project" value="TreeGrafter"/>
</dbReference>
<evidence type="ECO:0000256" key="2">
    <source>
        <dbReference type="SAM" id="MobiDB-lite"/>
    </source>
</evidence>
<sequence length="917" mass="102781">MVRGFETEVNQFSNNLTLFDTVSENRHSTDTNFPVLPVAITVIFGSVLVTVLVTLYLVRRQRQAEKYKQYSQIAKTTVQPPQFTVKTSQQPSPAKKKLCRTKEKILSSEESLSPMSSEEMFFDAQERLEGKASRSISSREASPASALEEEKKEQDEMYPSDHLGRIWFNLEYDKSAESLAVTLVKARNLSTRGKASKTCDPFVKLRILGPEEKEKNVSQSKSKRKTCRPNFDEMFYFNMPVSELKRCTLRLSVYDGFRASQQSVIGEVLFPLSELDTDQKLEFWRDLVANEESPSQLGEIHISMSYYPTLDRLTIIVLRASNLRKMEPHGTDSYPKVTFSIGNKIIKTKKGPLHHGSREPLYNESFNFTVSGDDLGSGTLLVSIMHSREGVVQKESTMNTGKKGKSFDKLDRDGVAQHRNVMHEIAMKKQISMYQREGKILERELREISKVKETLLQIRAPLRRRVQPAAVDDNFVDTERSLRKTLVATRKASVSTSGVQEKIMNEKDTEGACASKPQTTSRRPSLEVTIPSPNPLQRKISMDLKTRQNTPQGISSGKTALIQRKISAPTFGSIQSEVSEDCGKSGSFLPVIKTPNPPADCSLSIKKKSPLIDGPLNGEKTDELVDSRHRPRSPALLTPIAPSRADTIRARSVPCDLPSHLVKTPRSRKPVVAHECASLTMEETLRIKGKFRQIGHSVIATALLKGLKQKGQLSSEAIHNMHKPIALDEASEAKVDEYAENDGAAAEATDNDEDKMMTTGQRRKSFKNLARKTINVNRMIGTAGRRRAQSDPAAEKSGSVNTPSLRPKTSHRSVKHSDKGLVQETGKTTSVQPRRKDINETQQDFNTQRDESENSSQNQQMYKKHTTEVDTLRPLMNPRTAHVRRRKNTVTGDRRGISEQADNAGNKSVRFASDAWT</sequence>
<dbReference type="PRINTS" id="PR00399">
    <property type="entry name" value="SYNAPTOTAGMN"/>
</dbReference>
<dbReference type="InterPro" id="IPR001565">
    <property type="entry name" value="Synaptotagmin"/>
</dbReference>
<dbReference type="InterPro" id="IPR035892">
    <property type="entry name" value="C2_domain_sf"/>
</dbReference>
<dbReference type="EMBL" id="LSMT01000296">
    <property type="protein sequence ID" value="PFX20992.1"/>
    <property type="molecule type" value="Genomic_DNA"/>
</dbReference>
<dbReference type="GO" id="GO:0005886">
    <property type="term" value="C:plasma membrane"/>
    <property type="evidence" value="ECO:0007669"/>
    <property type="project" value="TreeGrafter"/>
</dbReference>
<feature type="compositionally biased region" description="Basic residues" evidence="2">
    <location>
        <begin position="761"/>
        <end position="770"/>
    </location>
</feature>
<evidence type="ECO:0000256" key="3">
    <source>
        <dbReference type="SAM" id="Phobius"/>
    </source>
</evidence>
<keyword evidence="3" id="KW-1133">Transmembrane helix</keyword>
<gene>
    <name evidence="5" type="primary">SYT15</name>
    <name evidence="5" type="ORF">AWC38_SpisGene14546</name>
</gene>
<dbReference type="AlphaFoldDB" id="A0A2B4RXM2"/>
<dbReference type="GO" id="GO:0070382">
    <property type="term" value="C:exocytic vesicle"/>
    <property type="evidence" value="ECO:0007669"/>
    <property type="project" value="TreeGrafter"/>
</dbReference>
<proteinExistence type="predicted"/>
<dbReference type="GO" id="GO:0005544">
    <property type="term" value="F:calcium-dependent phospholipid binding"/>
    <property type="evidence" value="ECO:0007669"/>
    <property type="project" value="TreeGrafter"/>
</dbReference>
<dbReference type="Proteomes" id="UP000225706">
    <property type="component" value="Unassembled WGS sequence"/>
</dbReference>
<dbReference type="GO" id="GO:0001786">
    <property type="term" value="F:phosphatidylserine binding"/>
    <property type="evidence" value="ECO:0007669"/>
    <property type="project" value="TreeGrafter"/>
</dbReference>
<evidence type="ECO:0000313" key="6">
    <source>
        <dbReference type="Proteomes" id="UP000225706"/>
    </source>
</evidence>
<dbReference type="GO" id="GO:0098793">
    <property type="term" value="C:presynapse"/>
    <property type="evidence" value="ECO:0007669"/>
    <property type="project" value="GOC"/>
</dbReference>
<dbReference type="Gene3D" id="2.60.40.150">
    <property type="entry name" value="C2 domain"/>
    <property type="match status" value="2"/>
</dbReference>
<feature type="region of interest" description="Disordered" evidence="2">
    <location>
        <begin position="132"/>
        <end position="156"/>
    </location>
</feature>
<keyword evidence="3" id="KW-0812">Transmembrane</keyword>
<dbReference type="PANTHER" id="PTHR10024">
    <property type="entry name" value="SYNAPTOTAGMIN"/>
    <property type="match status" value="1"/>
</dbReference>
<feature type="domain" description="C2" evidence="4">
    <location>
        <begin position="296"/>
        <end position="423"/>
    </location>
</feature>
<dbReference type="FunFam" id="2.60.40.150:FF:000237">
    <property type="entry name" value="Synaptotagmin 15"/>
    <property type="match status" value="1"/>
</dbReference>
<dbReference type="InterPro" id="IPR047897">
    <property type="entry name" value="Synaptotagmin-15/17_C2A"/>
</dbReference>
<feature type="transmembrane region" description="Helical" evidence="3">
    <location>
        <begin position="35"/>
        <end position="58"/>
    </location>
</feature>
<dbReference type="GO" id="GO:0000149">
    <property type="term" value="F:SNARE binding"/>
    <property type="evidence" value="ECO:0007669"/>
    <property type="project" value="TreeGrafter"/>
</dbReference>
<dbReference type="PANTHER" id="PTHR10024:SF227">
    <property type="entry name" value="SYNAPTOTAGMIN 1"/>
    <property type="match status" value="1"/>
</dbReference>
<dbReference type="GO" id="GO:0048488">
    <property type="term" value="P:synaptic vesicle endocytosis"/>
    <property type="evidence" value="ECO:0007669"/>
    <property type="project" value="TreeGrafter"/>
</dbReference>